<comment type="pathway">
    <text evidence="2 14">Protein modification; protein ubiquitination.</text>
</comment>
<evidence type="ECO:0000256" key="10">
    <source>
        <dbReference type="ARBA" id="ARBA00022786"/>
    </source>
</evidence>
<dbReference type="SMART" id="SM00504">
    <property type="entry name" value="Ubox"/>
    <property type="match status" value="1"/>
</dbReference>
<evidence type="ECO:0000256" key="1">
    <source>
        <dbReference type="ARBA" id="ARBA00004123"/>
    </source>
</evidence>
<dbReference type="GO" id="GO:0000974">
    <property type="term" value="C:Prp19 complex"/>
    <property type="evidence" value="ECO:0007669"/>
    <property type="project" value="UniProtKB-UniRule"/>
</dbReference>
<evidence type="ECO:0000256" key="14">
    <source>
        <dbReference type="RuleBase" id="RU367101"/>
    </source>
</evidence>
<comment type="subunit">
    <text evidence="14">Homotetramer.</text>
</comment>
<comment type="catalytic activity">
    <reaction evidence="14">
        <text>S-ubiquitinyl-[E2 ubiquitin-conjugating enzyme]-L-cysteine + [acceptor protein]-L-lysine = [E2 ubiquitin-conjugating enzyme]-L-cysteine + N(6)-ubiquitinyl-[acceptor protein]-L-lysine.</text>
        <dbReference type="EC" id="2.3.2.27"/>
    </reaction>
</comment>
<dbReference type="Gene3D" id="2.130.10.10">
    <property type="entry name" value="YVTN repeat-like/Quinoprotein amine dehydrogenase"/>
    <property type="match status" value="1"/>
</dbReference>
<dbReference type="GO" id="GO:0000398">
    <property type="term" value="P:mRNA splicing, via spliceosome"/>
    <property type="evidence" value="ECO:0007669"/>
    <property type="project" value="InterPro"/>
</dbReference>
<dbReference type="UniPathway" id="UPA00143"/>
<dbReference type="GO" id="GO:0006281">
    <property type="term" value="P:DNA repair"/>
    <property type="evidence" value="ECO:0007669"/>
    <property type="project" value="UniProtKB-KW"/>
</dbReference>
<keyword evidence="10 14" id="KW-0833">Ubl conjugation pathway</keyword>
<keyword evidence="6 14" id="KW-0808">Transferase</keyword>
<dbReference type="InterPro" id="IPR013083">
    <property type="entry name" value="Znf_RING/FYVE/PHD"/>
</dbReference>
<keyword evidence="4" id="KW-0853">WD repeat</keyword>
<dbReference type="InterPro" id="IPR013915">
    <property type="entry name" value="Prp19_cc"/>
</dbReference>
<evidence type="ECO:0000256" key="4">
    <source>
        <dbReference type="ARBA" id="ARBA00022574"/>
    </source>
</evidence>
<evidence type="ECO:0000256" key="13">
    <source>
        <dbReference type="ARBA" id="ARBA00023242"/>
    </source>
</evidence>
<dbReference type="Pfam" id="PF08606">
    <property type="entry name" value="Prp19"/>
    <property type="match status" value="1"/>
</dbReference>
<keyword evidence="8" id="KW-0677">Repeat</keyword>
<name>A0A7H9HKJ8_9SACH</name>
<dbReference type="PANTHER" id="PTHR43995:SF1">
    <property type="entry name" value="PRE-MRNA-PROCESSING FACTOR 19"/>
    <property type="match status" value="1"/>
</dbReference>
<dbReference type="OrthoDB" id="687049at2759"/>
<protein>
    <recommendedName>
        <fullName evidence="14">Pre-mRNA-processing factor 19</fullName>
        <ecNumber evidence="14">2.3.2.27</ecNumber>
    </recommendedName>
</protein>
<evidence type="ECO:0000256" key="11">
    <source>
        <dbReference type="ARBA" id="ARBA00023187"/>
    </source>
</evidence>
<evidence type="ECO:0000256" key="7">
    <source>
        <dbReference type="ARBA" id="ARBA00022728"/>
    </source>
</evidence>
<proteinExistence type="inferred from homology"/>
<comment type="similarity">
    <text evidence="3 14">Belongs to the WD repeat PRP19 family.</text>
</comment>
<dbReference type="GO" id="GO:0061630">
    <property type="term" value="F:ubiquitin protein ligase activity"/>
    <property type="evidence" value="ECO:0007669"/>
    <property type="project" value="UniProtKB-UniRule"/>
</dbReference>
<keyword evidence="11 14" id="KW-0508">mRNA splicing</keyword>
<evidence type="ECO:0000256" key="8">
    <source>
        <dbReference type="ARBA" id="ARBA00022737"/>
    </source>
</evidence>
<keyword evidence="7 14" id="KW-0747">Spliceosome</keyword>
<gene>
    <name evidence="16" type="ORF">HG537_0A01670</name>
</gene>
<sequence>MFCAISGKPPRFPVLSPHSKCIFEKELIEQYVSDEGKDPITNSPLTVDELIEISQKPEQSSFANSLNSSTLNTNYSIPNLLSSLQNEWDAIMLENFKLRKQLDEITKKLSVAFYERDAAKIVAAKALKARDDIMREMNHLVSQIGNEEVPESVENQDIALSPSPVTNTLLERLSEESMSYLKKTKKVASDFSAPALASFKLESKWNVNESLQLHRTTSLCHEFQQNVVFQLQELSRVCYLKGPLSHRVAGVPFSEKVKYLAATSHDQLLVCTADGRIGVSNISGDQMEIANTNIGNVIFMENHEQILNDHFLWADDSGAVGFTTMDCKETILLIAGEQQNHFFQAAYHKDGLLLALVNTNKIKIFDLTKPNEQSTDFQVGQEIKADGEIKEVRFSSNGYWMIVHCGTTLMAFDLRKSPGTLALSPFELGSGSTKVLWDLDVSARHLAILKEGNDSHLHDLQFFSYQKSKKSWEPTNLEVFHLESPGVSRQELDNFLMLYTKEGPAAILQAREQVLFYVTK</sequence>
<evidence type="ECO:0000256" key="9">
    <source>
        <dbReference type="ARBA" id="ARBA00022763"/>
    </source>
</evidence>
<comment type="subcellular location">
    <subcellularLocation>
        <location evidence="1 14">Nucleus</location>
    </subcellularLocation>
</comment>
<evidence type="ECO:0000256" key="5">
    <source>
        <dbReference type="ARBA" id="ARBA00022664"/>
    </source>
</evidence>
<dbReference type="GO" id="GO:0071006">
    <property type="term" value="C:U2-type catalytic step 1 spliceosome"/>
    <property type="evidence" value="ECO:0007669"/>
    <property type="project" value="TreeGrafter"/>
</dbReference>
<evidence type="ECO:0000256" key="12">
    <source>
        <dbReference type="ARBA" id="ARBA00023204"/>
    </source>
</evidence>
<evidence type="ECO:0000256" key="6">
    <source>
        <dbReference type="ARBA" id="ARBA00022679"/>
    </source>
</evidence>
<dbReference type="EMBL" id="CP059267">
    <property type="protein sequence ID" value="QLQ77920.1"/>
    <property type="molecule type" value="Genomic_DNA"/>
</dbReference>
<reference evidence="16 17" key="1">
    <citation type="submission" date="2020-06" db="EMBL/GenBank/DDBJ databases">
        <title>The yeast mating-type switching endonuclease HO is a domesticated member of an unorthodox homing genetic element family.</title>
        <authorList>
            <person name="Coughlan A.Y."/>
            <person name="Lombardi L."/>
            <person name="Braun-Galleani S."/>
            <person name="Martos A.R."/>
            <person name="Galeote V."/>
            <person name="Bigey F."/>
            <person name="Dequin S."/>
            <person name="Byrne K.P."/>
            <person name="Wolfe K.H."/>
        </authorList>
    </citation>
    <scope>NUCLEOTIDE SEQUENCE [LARGE SCALE GENOMIC DNA]</scope>
    <source>
        <strain evidence="16 17">CBS2947</strain>
    </source>
</reference>
<dbReference type="InterPro" id="IPR003613">
    <property type="entry name" value="Ubox_domain"/>
</dbReference>
<dbReference type="Gene3D" id="3.30.40.10">
    <property type="entry name" value="Zinc/RING finger domain, C3HC4 (zinc finger)"/>
    <property type="match status" value="1"/>
</dbReference>
<dbReference type="EC" id="2.3.2.27" evidence="14"/>
<evidence type="ECO:0000313" key="17">
    <source>
        <dbReference type="Proteomes" id="UP000510647"/>
    </source>
</evidence>
<organism evidence="16 17">
    <name type="scientific">Torulaspora globosa</name>
    <dbReference type="NCBI Taxonomy" id="48254"/>
    <lineage>
        <taxon>Eukaryota</taxon>
        <taxon>Fungi</taxon>
        <taxon>Dikarya</taxon>
        <taxon>Ascomycota</taxon>
        <taxon>Saccharomycotina</taxon>
        <taxon>Saccharomycetes</taxon>
        <taxon>Saccharomycetales</taxon>
        <taxon>Saccharomycetaceae</taxon>
        <taxon>Torulaspora</taxon>
    </lineage>
</organism>
<keyword evidence="12 14" id="KW-0234">DNA repair</keyword>
<evidence type="ECO:0000256" key="2">
    <source>
        <dbReference type="ARBA" id="ARBA00004906"/>
    </source>
</evidence>
<evidence type="ECO:0000259" key="15">
    <source>
        <dbReference type="PROSITE" id="PS51698"/>
    </source>
</evidence>
<keyword evidence="9 14" id="KW-0227">DNA damage</keyword>
<dbReference type="PROSITE" id="PS51698">
    <property type="entry name" value="U_BOX"/>
    <property type="match status" value="1"/>
</dbReference>
<keyword evidence="13 14" id="KW-0539">Nucleus</keyword>
<keyword evidence="17" id="KW-1185">Reference proteome</keyword>
<evidence type="ECO:0000256" key="3">
    <source>
        <dbReference type="ARBA" id="ARBA00006388"/>
    </source>
</evidence>
<dbReference type="CDD" id="cd16656">
    <property type="entry name" value="RING-Ubox_PRP19"/>
    <property type="match status" value="1"/>
</dbReference>
<dbReference type="GO" id="GO:0070534">
    <property type="term" value="P:protein K63-linked ubiquitination"/>
    <property type="evidence" value="ECO:0007669"/>
    <property type="project" value="UniProtKB-UniRule"/>
</dbReference>
<dbReference type="GO" id="GO:0005737">
    <property type="term" value="C:cytoplasm"/>
    <property type="evidence" value="ECO:0007669"/>
    <property type="project" value="TreeGrafter"/>
</dbReference>
<comment type="function">
    <text evidence="14">Ubiquitin-protein ligase which is mainly involved pre-mRNA splicing and DNA repair. Required for pre-mRNA splicing as component of the spliceosome.</text>
</comment>
<dbReference type="AlphaFoldDB" id="A0A7H9HKJ8"/>
<dbReference type="FunFam" id="3.30.40.10:FF:000027">
    <property type="entry name" value="Pre-mRNA-processing factor 19, putative"/>
    <property type="match status" value="1"/>
</dbReference>
<dbReference type="PANTHER" id="PTHR43995">
    <property type="entry name" value="PRE-MRNA-PROCESSING FACTOR 19"/>
    <property type="match status" value="1"/>
</dbReference>
<dbReference type="InterPro" id="IPR015943">
    <property type="entry name" value="WD40/YVTN_repeat-like_dom_sf"/>
</dbReference>
<dbReference type="InterPro" id="IPR055340">
    <property type="entry name" value="RING-Ubox_PRP19"/>
</dbReference>
<dbReference type="Proteomes" id="UP000510647">
    <property type="component" value="Chromosome 1"/>
</dbReference>
<dbReference type="InterPro" id="IPR036322">
    <property type="entry name" value="WD40_repeat_dom_sf"/>
</dbReference>
<dbReference type="SUPFAM" id="SSF57850">
    <property type="entry name" value="RING/U-box"/>
    <property type="match status" value="1"/>
</dbReference>
<dbReference type="SUPFAM" id="SSF50978">
    <property type="entry name" value="WD40 repeat-like"/>
    <property type="match status" value="1"/>
</dbReference>
<feature type="domain" description="U-box" evidence="15">
    <location>
        <begin position="1"/>
        <end position="77"/>
    </location>
</feature>
<dbReference type="InterPro" id="IPR038959">
    <property type="entry name" value="Prp19"/>
</dbReference>
<accession>A0A7H9HKJ8</accession>
<keyword evidence="5 14" id="KW-0507">mRNA processing</keyword>
<evidence type="ECO:0000313" key="16">
    <source>
        <dbReference type="EMBL" id="QLQ77920.1"/>
    </source>
</evidence>